<accession>A0A2C6KGY3</accession>
<name>A0A2C6KGY3_9APIC</name>
<dbReference type="VEuPathDB" id="ToxoDB:CSUI_010533"/>
<dbReference type="GeneID" id="94433847"/>
<dbReference type="Proteomes" id="UP000221165">
    <property type="component" value="Unassembled WGS sequence"/>
</dbReference>
<organism evidence="1 2">
    <name type="scientific">Cystoisospora suis</name>
    <dbReference type="NCBI Taxonomy" id="483139"/>
    <lineage>
        <taxon>Eukaryota</taxon>
        <taxon>Sar</taxon>
        <taxon>Alveolata</taxon>
        <taxon>Apicomplexa</taxon>
        <taxon>Conoidasida</taxon>
        <taxon>Coccidia</taxon>
        <taxon>Eucoccidiorida</taxon>
        <taxon>Eimeriorina</taxon>
        <taxon>Sarcocystidae</taxon>
        <taxon>Cystoisospora</taxon>
    </lineage>
</organism>
<evidence type="ECO:0000313" key="2">
    <source>
        <dbReference type="Proteomes" id="UP000221165"/>
    </source>
</evidence>
<keyword evidence="2" id="KW-1185">Reference proteome</keyword>
<dbReference type="EMBL" id="MIGC01007694">
    <property type="protein sequence ID" value="PHJ15654.1"/>
    <property type="molecule type" value="Genomic_DNA"/>
</dbReference>
<proteinExistence type="predicted"/>
<dbReference type="RefSeq" id="XP_067917386.1">
    <property type="nucleotide sequence ID" value="XM_068070636.1"/>
</dbReference>
<comment type="caution">
    <text evidence="1">The sequence shown here is derived from an EMBL/GenBank/DDBJ whole genome shotgun (WGS) entry which is preliminary data.</text>
</comment>
<gene>
    <name evidence="1" type="ORF">CSUI_010533</name>
</gene>
<reference evidence="1 2" key="1">
    <citation type="journal article" date="2017" name="Int. J. Parasitol.">
        <title>The genome of the protozoan parasite Cystoisospora suis and a reverse vaccinology approach to identify vaccine candidates.</title>
        <authorList>
            <person name="Palmieri N."/>
            <person name="Shrestha A."/>
            <person name="Ruttkowski B."/>
            <person name="Beck T."/>
            <person name="Vogl C."/>
            <person name="Tomley F."/>
            <person name="Blake D.P."/>
            <person name="Joachim A."/>
        </authorList>
    </citation>
    <scope>NUCLEOTIDE SEQUENCE [LARGE SCALE GENOMIC DNA]</scope>
    <source>
        <strain evidence="1 2">Wien I</strain>
    </source>
</reference>
<sequence>MDAFCSRPRPSAADTRQGTELTIREALKWFDVKARVDEVSGWPVSRECLFLCVSVWDTMRGILCADVLGPRDGSPQCLWRKGGRGRISCMGLAARRRSVAYISWSHLFKMAKFLYSSVEQIHSVSIWRDQVRFFCP</sequence>
<protein>
    <submittedName>
        <fullName evidence="1">Uncharacterized protein</fullName>
    </submittedName>
</protein>
<dbReference type="AlphaFoldDB" id="A0A2C6KGY3"/>
<evidence type="ECO:0000313" key="1">
    <source>
        <dbReference type="EMBL" id="PHJ15654.1"/>
    </source>
</evidence>